<evidence type="ECO:0000313" key="2">
    <source>
        <dbReference type="Proteomes" id="UP001158576"/>
    </source>
</evidence>
<name>A0ABN7TB06_OIKDI</name>
<sequence length="96" mass="11079">MLLLVYVYRKCVETFKSNVRHRNAQEIHNLSLKISKRQKQVTIHDILKNDNTSTTEDVPGALSAKARKEYLKRKDIPLVVKSSAYLLGLENKISLR</sequence>
<protein>
    <submittedName>
        <fullName evidence="1">Oidioi.mRNA.OKI2018_I69.chr2.g7046.t1.cds</fullName>
    </submittedName>
</protein>
<dbReference type="EMBL" id="OU015567">
    <property type="protein sequence ID" value="CAG5112879.1"/>
    <property type="molecule type" value="Genomic_DNA"/>
</dbReference>
<evidence type="ECO:0000313" key="1">
    <source>
        <dbReference type="EMBL" id="CAG5112879.1"/>
    </source>
</evidence>
<proteinExistence type="predicted"/>
<reference evidence="1 2" key="1">
    <citation type="submission" date="2021-04" db="EMBL/GenBank/DDBJ databases">
        <authorList>
            <person name="Bliznina A."/>
        </authorList>
    </citation>
    <scope>NUCLEOTIDE SEQUENCE [LARGE SCALE GENOMIC DNA]</scope>
</reference>
<organism evidence="1 2">
    <name type="scientific">Oikopleura dioica</name>
    <name type="common">Tunicate</name>
    <dbReference type="NCBI Taxonomy" id="34765"/>
    <lineage>
        <taxon>Eukaryota</taxon>
        <taxon>Metazoa</taxon>
        <taxon>Chordata</taxon>
        <taxon>Tunicata</taxon>
        <taxon>Appendicularia</taxon>
        <taxon>Copelata</taxon>
        <taxon>Oikopleuridae</taxon>
        <taxon>Oikopleura</taxon>
    </lineage>
</organism>
<gene>
    <name evidence="1" type="ORF">OKIOD_LOCUS15811</name>
</gene>
<keyword evidence="2" id="KW-1185">Reference proteome</keyword>
<dbReference type="Proteomes" id="UP001158576">
    <property type="component" value="Chromosome 2"/>
</dbReference>
<accession>A0ABN7TB06</accession>